<dbReference type="Proteomes" id="UP000789405">
    <property type="component" value="Unassembled WGS sequence"/>
</dbReference>
<feature type="compositionally biased region" description="Polar residues" evidence="1">
    <location>
        <begin position="190"/>
        <end position="200"/>
    </location>
</feature>
<organism evidence="2 3">
    <name type="scientific">Dentiscutata erythropus</name>
    <dbReference type="NCBI Taxonomy" id="1348616"/>
    <lineage>
        <taxon>Eukaryota</taxon>
        <taxon>Fungi</taxon>
        <taxon>Fungi incertae sedis</taxon>
        <taxon>Mucoromycota</taxon>
        <taxon>Glomeromycotina</taxon>
        <taxon>Glomeromycetes</taxon>
        <taxon>Diversisporales</taxon>
        <taxon>Gigasporaceae</taxon>
        <taxon>Dentiscutata</taxon>
    </lineage>
</organism>
<proteinExistence type="predicted"/>
<feature type="compositionally biased region" description="Polar residues" evidence="1">
    <location>
        <begin position="160"/>
        <end position="174"/>
    </location>
</feature>
<feature type="compositionally biased region" description="Basic residues" evidence="1">
    <location>
        <begin position="237"/>
        <end position="268"/>
    </location>
</feature>
<accession>A0A9N9G0Q1</accession>
<feature type="region of interest" description="Disordered" evidence="1">
    <location>
        <begin position="158"/>
        <end position="318"/>
    </location>
</feature>
<reference evidence="2" key="1">
    <citation type="submission" date="2021-06" db="EMBL/GenBank/DDBJ databases">
        <authorList>
            <person name="Kallberg Y."/>
            <person name="Tangrot J."/>
            <person name="Rosling A."/>
        </authorList>
    </citation>
    <scope>NUCLEOTIDE SEQUENCE</scope>
    <source>
        <strain evidence="2">MA453B</strain>
    </source>
</reference>
<feature type="compositionally biased region" description="Low complexity" evidence="1">
    <location>
        <begin position="175"/>
        <end position="189"/>
    </location>
</feature>
<feature type="compositionally biased region" description="Low complexity" evidence="1">
    <location>
        <begin position="201"/>
        <end position="218"/>
    </location>
</feature>
<keyword evidence="3" id="KW-1185">Reference proteome</keyword>
<feature type="compositionally biased region" description="Low complexity" evidence="1">
    <location>
        <begin position="298"/>
        <end position="315"/>
    </location>
</feature>
<dbReference type="OrthoDB" id="2153847at2759"/>
<sequence>MSLGSLIKLLQHSISLNSLTQLPMIDDTINGTINVNASPTNLKNRRNLEKRRFGQEHTPQADATFQEVKDIAQGTDKEEQAGNLSGAMVRALLAKAPACDQQDRADEVIDLGKELGGDKLNQMVKVAQAYRQLERNTPKDGQPSALCNKAPRNKELDGLTQAQDPTGGASNTQDPNAQNPANTQTPTTQDPTGGASNTQDPNAQNPANTQTPTTQDPNSKGNICTSPADPNTTGMPKGKKAKKDKKKKKKNNGKKNNGKKNNGKKNNGKKNLLITTNNVTSSVNPTSTNGAVNADAVPSSTPTCTPTSTPTSDSSQNNQNPAFANPVGGVQMPLITKNSDGTFDVNGNNFKNIGAAQNRQCDIQHNACFNKLNGGDKSITNTDCDNQDNVCKSGPP</sequence>
<gene>
    <name evidence="2" type="ORF">DERYTH_LOCUS6466</name>
</gene>
<evidence type="ECO:0000313" key="2">
    <source>
        <dbReference type="EMBL" id="CAG8576478.1"/>
    </source>
</evidence>
<name>A0A9N9G0Q1_9GLOM</name>
<feature type="compositionally biased region" description="Polar residues" evidence="1">
    <location>
        <begin position="219"/>
        <end position="234"/>
    </location>
</feature>
<evidence type="ECO:0000256" key="1">
    <source>
        <dbReference type="SAM" id="MobiDB-lite"/>
    </source>
</evidence>
<comment type="caution">
    <text evidence="2">The sequence shown here is derived from an EMBL/GenBank/DDBJ whole genome shotgun (WGS) entry which is preliminary data.</text>
</comment>
<dbReference type="AlphaFoldDB" id="A0A9N9G0Q1"/>
<feature type="compositionally biased region" description="Low complexity" evidence="1">
    <location>
        <begin position="269"/>
        <end position="289"/>
    </location>
</feature>
<dbReference type="EMBL" id="CAJVPY010002945">
    <property type="protein sequence ID" value="CAG8576478.1"/>
    <property type="molecule type" value="Genomic_DNA"/>
</dbReference>
<feature type="non-terminal residue" evidence="2">
    <location>
        <position position="396"/>
    </location>
</feature>
<evidence type="ECO:0000313" key="3">
    <source>
        <dbReference type="Proteomes" id="UP000789405"/>
    </source>
</evidence>
<protein>
    <submittedName>
        <fullName evidence="2">13427_t:CDS:1</fullName>
    </submittedName>
</protein>